<evidence type="ECO:0000313" key="2">
    <source>
        <dbReference type="Proteomes" id="UP000887116"/>
    </source>
</evidence>
<proteinExistence type="predicted"/>
<dbReference type="OrthoDB" id="10378108at2759"/>
<dbReference type="AlphaFoldDB" id="A0A8X6GWZ5"/>
<accession>A0A8X6GWZ5</accession>
<dbReference type="Proteomes" id="UP000887116">
    <property type="component" value="Unassembled WGS sequence"/>
</dbReference>
<comment type="caution">
    <text evidence="1">The sequence shown here is derived from an EMBL/GenBank/DDBJ whole genome shotgun (WGS) entry which is preliminary data.</text>
</comment>
<reference evidence="1" key="1">
    <citation type="submission" date="2020-07" db="EMBL/GenBank/DDBJ databases">
        <title>Multicomponent nature underlies the extraordinary mechanical properties of spider dragline silk.</title>
        <authorList>
            <person name="Kono N."/>
            <person name="Nakamura H."/>
            <person name="Mori M."/>
            <person name="Yoshida Y."/>
            <person name="Ohtoshi R."/>
            <person name="Malay A.D."/>
            <person name="Moran D.A.P."/>
            <person name="Tomita M."/>
            <person name="Numata K."/>
            <person name="Arakawa K."/>
        </authorList>
    </citation>
    <scope>NUCLEOTIDE SEQUENCE</scope>
</reference>
<organism evidence="1 2">
    <name type="scientific">Trichonephila clavata</name>
    <name type="common">Joro spider</name>
    <name type="synonym">Nephila clavata</name>
    <dbReference type="NCBI Taxonomy" id="2740835"/>
    <lineage>
        <taxon>Eukaryota</taxon>
        <taxon>Metazoa</taxon>
        <taxon>Ecdysozoa</taxon>
        <taxon>Arthropoda</taxon>
        <taxon>Chelicerata</taxon>
        <taxon>Arachnida</taxon>
        <taxon>Araneae</taxon>
        <taxon>Araneomorphae</taxon>
        <taxon>Entelegynae</taxon>
        <taxon>Araneoidea</taxon>
        <taxon>Nephilidae</taxon>
        <taxon>Trichonephila</taxon>
    </lineage>
</organism>
<gene>
    <name evidence="1" type="ORF">TNCT_687061</name>
</gene>
<evidence type="ECO:0000313" key="1">
    <source>
        <dbReference type="EMBL" id="GFR11894.1"/>
    </source>
</evidence>
<keyword evidence="2" id="KW-1185">Reference proteome</keyword>
<dbReference type="EMBL" id="BMAO01016877">
    <property type="protein sequence ID" value="GFR11894.1"/>
    <property type="molecule type" value="Genomic_DNA"/>
</dbReference>
<sequence>MLRYQQMVKDSSFREGVDRLSKHFGVIDCFIRRIHRSWCLEGRFLEPLTSLSRDKIDLPTHLNGPVSKSSQDISKNAYQENYWVEKQVRNFVSFALKNFRLVRRIHVFDSIHHLLYRKSKSNI</sequence>
<protein>
    <submittedName>
        <fullName evidence="1">Uncharacterized protein</fullName>
    </submittedName>
</protein>
<name>A0A8X6GWZ5_TRICU</name>